<evidence type="ECO:0000256" key="2">
    <source>
        <dbReference type="ARBA" id="ARBA00022692"/>
    </source>
</evidence>
<evidence type="ECO:0000259" key="7">
    <source>
        <dbReference type="Pfam" id="PF00999"/>
    </source>
</evidence>
<protein>
    <submittedName>
        <fullName evidence="8">Putative na(+) h(+) antiporter 2</fullName>
    </submittedName>
</protein>
<dbReference type="OrthoDB" id="2190219at2759"/>
<keyword evidence="3 6" id="KW-1133">Transmembrane helix</keyword>
<evidence type="ECO:0000256" key="6">
    <source>
        <dbReference type="SAM" id="Phobius"/>
    </source>
</evidence>
<feature type="transmembrane region" description="Helical" evidence="6">
    <location>
        <begin position="201"/>
        <end position="221"/>
    </location>
</feature>
<feature type="transmembrane region" description="Helical" evidence="6">
    <location>
        <begin position="101"/>
        <end position="124"/>
    </location>
</feature>
<feature type="compositionally biased region" description="Acidic residues" evidence="5">
    <location>
        <begin position="497"/>
        <end position="507"/>
    </location>
</feature>
<dbReference type="InterPro" id="IPR006153">
    <property type="entry name" value="Cation/H_exchanger_TM"/>
</dbReference>
<dbReference type="EMBL" id="LCWF01000040">
    <property type="protein sequence ID" value="KKY25596.1"/>
    <property type="molecule type" value="Genomic_DNA"/>
</dbReference>
<reference evidence="8 9" key="2">
    <citation type="submission" date="2015-05" db="EMBL/GenBank/DDBJ databases">
        <authorList>
            <person name="Morales-Cruz A."/>
            <person name="Amrine K.C."/>
            <person name="Cantu D."/>
        </authorList>
    </citation>
    <scope>NUCLEOTIDE SEQUENCE [LARGE SCALE GENOMIC DNA]</scope>
    <source>
        <strain evidence="8">UCRPC4</strain>
    </source>
</reference>
<dbReference type="InterPro" id="IPR004712">
    <property type="entry name" value="Na+/H+_antiporter_fungi"/>
</dbReference>
<feature type="transmembrane region" description="Helical" evidence="6">
    <location>
        <begin position="43"/>
        <end position="63"/>
    </location>
</feature>
<evidence type="ECO:0000256" key="3">
    <source>
        <dbReference type="ARBA" id="ARBA00022989"/>
    </source>
</evidence>
<name>A0A0G2ETX5_PHACM</name>
<reference evidence="8 9" key="1">
    <citation type="submission" date="2015-05" db="EMBL/GenBank/DDBJ databases">
        <title>Distinctive expansion of gene families associated with plant cell wall degradation and secondary metabolism in the genomes of grapevine trunk pathogens.</title>
        <authorList>
            <person name="Lawrence D.P."/>
            <person name="Travadon R."/>
            <person name="Rolshausen P.E."/>
            <person name="Baumgartner K."/>
        </authorList>
    </citation>
    <scope>NUCLEOTIDE SEQUENCE [LARGE SCALE GENOMIC DNA]</scope>
    <source>
        <strain evidence="8">UCRPC4</strain>
    </source>
</reference>
<dbReference type="GO" id="GO:0005886">
    <property type="term" value="C:plasma membrane"/>
    <property type="evidence" value="ECO:0007669"/>
    <property type="project" value="InterPro"/>
</dbReference>
<dbReference type="PANTHER" id="PTHR31382:SF2">
    <property type="entry name" value="CATION_H+ EXCHANGER DOMAIN-CONTAINING PROTEIN"/>
    <property type="match status" value="1"/>
</dbReference>
<dbReference type="PANTHER" id="PTHR31382">
    <property type="entry name" value="NA(+)/H(+) ANTIPORTER"/>
    <property type="match status" value="1"/>
</dbReference>
<dbReference type="AlphaFoldDB" id="A0A0G2ETX5"/>
<feature type="transmembrane region" description="Helical" evidence="6">
    <location>
        <begin position="12"/>
        <end position="31"/>
    </location>
</feature>
<dbReference type="Pfam" id="PF00999">
    <property type="entry name" value="Na_H_Exchanger"/>
    <property type="match status" value="1"/>
</dbReference>
<feature type="transmembrane region" description="Helical" evidence="6">
    <location>
        <begin position="242"/>
        <end position="259"/>
    </location>
</feature>
<feature type="region of interest" description="Disordered" evidence="5">
    <location>
        <begin position="489"/>
        <end position="513"/>
    </location>
</feature>
<feature type="transmembrane region" description="Helical" evidence="6">
    <location>
        <begin position="388"/>
        <end position="409"/>
    </location>
</feature>
<dbReference type="GO" id="GO:0015385">
    <property type="term" value="F:sodium:proton antiporter activity"/>
    <property type="evidence" value="ECO:0007669"/>
    <property type="project" value="InterPro"/>
</dbReference>
<feature type="domain" description="Cation/H+ exchanger transmembrane" evidence="7">
    <location>
        <begin position="25"/>
        <end position="465"/>
    </location>
</feature>
<evidence type="ECO:0000256" key="1">
    <source>
        <dbReference type="ARBA" id="ARBA00004141"/>
    </source>
</evidence>
<sequence length="532" mass="58401">MWSQIEATPSHRTYLLLSAFLLTYALFSRFIRNRLHLSEPPLALLFGILLGPRVLGVLDPISWGLQDNVVQELTRVILGIQCFAIGIELPRYYLNGHWKSVAIMLGPVMAFGWLVAALFAHLLFRVSWPTSLVIAACLTPTDPVLAASVLSNSKFSTRVPRRIKHMLSAESASNDGVSFPFLYVGISILTNASAGESIKEWVLITILWQCAFGIFLGFVLGQGANYALRFSEARNYIGRPSFLVFYILLATLSVGLGSTLGSDDFLIAFFAGVGFARDGYYAEKTKEVYINDVVDLLLNSSVFVYFGSIIPWEQMTFEISQGMQTVTSSLVSQSSPSDTPGFENPTHSNARINPPLLFAFLVLLLLLRRIPMLMALHQMHLIPAVYTFYESLFAGHFGPMGLGALFLAIEARAQLEHDSSLPYPSPPDYHPPYTHRQIATIIIWPIVSFVVMGSTFVHGLSVAAISIGVSLRRKPEDRAPLLGTETERLGGMVHSDEEGDIGGEADDGGGGATERIRWVRADAGGYPGHPSQ</sequence>
<feature type="transmembrane region" description="Helical" evidence="6">
    <location>
        <begin position="441"/>
        <end position="469"/>
    </location>
</feature>
<dbReference type="GO" id="GO:0030007">
    <property type="term" value="P:intracellular potassium ion homeostasis"/>
    <property type="evidence" value="ECO:0007669"/>
    <property type="project" value="TreeGrafter"/>
</dbReference>
<proteinExistence type="predicted"/>
<organism evidence="8 9">
    <name type="scientific">Phaeomoniella chlamydospora</name>
    <name type="common">Phaeoacremonium chlamydosporum</name>
    <dbReference type="NCBI Taxonomy" id="158046"/>
    <lineage>
        <taxon>Eukaryota</taxon>
        <taxon>Fungi</taxon>
        <taxon>Dikarya</taxon>
        <taxon>Ascomycota</taxon>
        <taxon>Pezizomycotina</taxon>
        <taxon>Eurotiomycetes</taxon>
        <taxon>Chaetothyriomycetidae</taxon>
        <taxon>Phaeomoniellales</taxon>
        <taxon>Phaeomoniellaceae</taxon>
        <taxon>Phaeomoniella</taxon>
    </lineage>
</organism>
<evidence type="ECO:0000256" key="4">
    <source>
        <dbReference type="ARBA" id="ARBA00023136"/>
    </source>
</evidence>
<keyword evidence="9" id="KW-1185">Reference proteome</keyword>
<accession>A0A0G2ETX5</accession>
<dbReference type="GO" id="GO:0036376">
    <property type="term" value="P:sodium ion export across plasma membrane"/>
    <property type="evidence" value="ECO:0007669"/>
    <property type="project" value="InterPro"/>
</dbReference>
<feature type="transmembrane region" description="Helical" evidence="6">
    <location>
        <begin position="75"/>
        <end position="94"/>
    </location>
</feature>
<keyword evidence="2 6" id="KW-0812">Transmembrane</keyword>
<gene>
    <name evidence="8" type="ORF">UCRPC4_g01667</name>
</gene>
<evidence type="ECO:0000313" key="9">
    <source>
        <dbReference type="Proteomes" id="UP000053317"/>
    </source>
</evidence>
<dbReference type="GO" id="GO:0120029">
    <property type="term" value="P:proton export across plasma membrane"/>
    <property type="evidence" value="ECO:0007669"/>
    <property type="project" value="InterPro"/>
</dbReference>
<dbReference type="Gene3D" id="1.20.1530.20">
    <property type="match status" value="1"/>
</dbReference>
<dbReference type="InterPro" id="IPR038770">
    <property type="entry name" value="Na+/solute_symporter_sf"/>
</dbReference>
<evidence type="ECO:0000256" key="5">
    <source>
        <dbReference type="SAM" id="MobiDB-lite"/>
    </source>
</evidence>
<dbReference type="Proteomes" id="UP000053317">
    <property type="component" value="Unassembled WGS sequence"/>
</dbReference>
<keyword evidence="4 6" id="KW-0472">Membrane</keyword>
<evidence type="ECO:0000313" key="8">
    <source>
        <dbReference type="EMBL" id="KKY25596.1"/>
    </source>
</evidence>
<comment type="caution">
    <text evidence="8">The sequence shown here is derived from an EMBL/GenBank/DDBJ whole genome shotgun (WGS) entry which is preliminary data.</text>
</comment>
<feature type="transmembrane region" description="Helical" evidence="6">
    <location>
        <begin position="356"/>
        <end position="376"/>
    </location>
</feature>
<dbReference type="GO" id="GO:0042391">
    <property type="term" value="P:regulation of membrane potential"/>
    <property type="evidence" value="ECO:0007669"/>
    <property type="project" value="InterPro"/>
</dbReference>
<comment type="subcellular location">
    <subcellularLocation>
        <location evidence="1">Membrane</location>
        <topology evidence="1">Multi-pass membrane protein</topology>
    </subcellularLocation>
</comment>